<keyword evidence="4" id="KW-1015">Disulfide bond</keyword>
<feature type="domain" description="Thioredoxin" evidence="6">
    <location>
        <begin position="33"/>
        <end position="174"/>
    </location>
</feature>
<dbReference type="InterPro" id="IPR017937">
    <property type="entry name" value="Thioredoxin_CS"/>
</dbReference>
<name>A0A382XP80_9ZZZZ</name>
<dbReference type="InterPro" id="IPR013740">
    <property type="entry name" value="Redoxin"/>
</dbReference>
<comment type="similarity">
    <text evidence="2">Belongs to the thioredoxin family. DsbE subfamily.</text>
</comment>
<sequence length="174" mass="19778">MSKNIKLTSIVLIVLFSFFVLLKGLDKSNTYSPELSTTKIDFNFKAKDLFSDEEIFLDDLIKNDGMSLINIWASWCLPCRDEHAYLLNLKSLYKLNIVGINYKDSEINAKKFLKELGNPYTNIITDPKGINSIELGAFGVPETFLIDNNSKLIIKKFIGPLDDSTFNQLTKLIK</sequence>
<proteinExistence type="inferred from homology"/>
<dbReference type="InterPro" id="IPR013766">
    <property type="entry name" value="Thioredoxin_domain"/>
</dbReference>
<dbReference type="PROSITE" id="PS51352">
    <property type="entry name" value="THIOREDOXIN_2"/>
    <property type="match status" value="1"/>
</dbReference>
<keyword evidence="3" id="KW-0201">Cytochrome c-type biogenesis</keyword>
<accession>A0A382XP80</accession>
<dbReference type="GO" id="GO:0030288">
    <property type="term" value="C:outer membrane-bounded periplasmic space"/>
    <property type="evidence" value="ECO:0007669"/>
    <property type="project" value="InterPro"/>
</dbReference>
<organism evidence="7">
    <name type="scientific">marine metagenome</name>
    <dbReference type="NCBI Taxonomy" id="408172"/>
    <lineage>
        <taxon>unclassified sequences</taxon>
        <taxon>metagenomes</taxon>
        <taxon>ecological metagenomes</taxon>
    </lineage>
</organism>
<gene>
    <name evidence="7" type="ORF">METZ01_LOCUS425279</name>
</gene>
<reference evidence="7" key="1">
    <citation type="submission" date="2018-05" db="EMBL/GenBank/DDBJ databases">
        <authorList>
            <person name="Lanie J.A."/>
            <person name="Ng W.-L."/>
            <person name="Kazmierczak K.M."/>
            <person name="Andrzejewski T.M."/>
            <person name="Davidsen T.M."/>
            <person name="Wayne K.J."/>
            <person name="Tettelin H."/>
            <person name="Glass J.I."/>
            <person name="Rusch D."/>
            <person name="Podicherti R."/>
            <person name="Tsui H.-C.T."/>
            <person name="Winkler M.E."/>
        </authorList>
    </citation>
    <scope>NUCLEOTIDE SEQUENCE</scope>
</reference>
<evidence type="ECO:0000256" key="2">
    <source>
        <dbReference type="ARBA" id="ARBA00007758"/>
    </source>
</evidence>
<dbReference type="PANTHER" id="PTHR42852">
    <property type="entry name" value="THIOL:DISULFIDE INTERCHANGE PROTEIN DSBE"/>
    <property type="match status" value="1"/>
</dbReference>
<dbReference type="AlphaFoldDB" id="A0A382XP80"/>
<dbReference type="SUPFAM" id="SSF52833">
    <property type="entry name" value="Thioredoxin-like"/>
    <property type="match status" value="1"/>
</dbReference>
<dbReference type="InterPro" id="IPR036249">
    <property type="entry name" value="Thioredoxin-like_sf"/>
</dbReference>
<dbReference type="NCBIfam" id="TIGR00385">
    <property type="entry name" value="dsbE"/>
    <property type="match status" value="1"/>
</dbReference>
<evidence type="ECO:0000256" key="1">
    <source>
        <dbReference type="ARBA" id="ARBA00004196"/>
    </source>
</evidence>
<protein>
    <recommendedName>
        <fullName evidence="6">Thioredoxin domain-containing protein</fullName>
    </recommendedName>
</protein>
<evidence type="ECO:0000256" key="3">
    <source>
        <dbReference type="ARBA" id="ARBA00022748"/>
    </source>
</evidence>
<dbReference type="PROSITE" id="PS00194">
    <property type="entry name" value="THIOREDOXIN_1"/>
    <property type="match status" value="1"/>
</dbReference>
<evidence type="ECO:0000313" key="7">
    <source>
        <dbReference type="EMBL" id="SVD72425.1"/>
    </source>
</evidence>
<evidence type="ECO:0000256" key="5">
    <source>
        <dbReference type="ARBA" id="ARBA00023284"/>
    </source>
</evidence>
<dbReference type="EMBL" id="UINC01169069">
    <property type="protein sequence ID" value="SVD72425.1"/>
    <property type="molecule type" value="Genomic_DNA"/>
</dbReference>
<comment type="subcellular location">
    <subcellularLocation>
        <location evidence="1">Cell envelope</location>
    </subcellularLocation>
</comment>
<dbReference type="GO" id="GO:0017004">
    <property type="term" value="P:cytochrome complex assembly"/>
    <property type="evidence" value="ECO:0007669"/>
    <property type="project" value="UniProtKB-KW"/>
</dbReference>
<dbReference type="Pfam" id="PF08534">
    <property type="entry name" value="Redoxin"/>
    <property type="match status" value="1"/>
</dbReference>
<evidence type="ECO:0000256" key="4">
    <source>
        <dbReference type="ARBA" id="ARBA00023157"/>
    </source>
</evidence>
<dbReference type="InterPro" id="IPR004799">
    <property type="entry name" value="Periplasmic_diS_OxRdtase_DsbE"/>
</dbReference>
<dbReference type="GO" id="GO:0015036">
    <property type="term" value="F:disulfide oxidoreductase activity"/>
    <property type="evidence" value="ECO:0007669"/>
    <property type="project" value="InterPro"/>
</dbReference>
<evidence type="ECO:0000259" key="6">
    <source>
        <dbReference type="PROSITE" id="PS51352"/>
    </source>
</evidence>
<dbReference type="Gene3D" id="3.40.30.10">
    <property type="entry name" value="Glutaredoxin"/>
    <property type="match status" value="1"/>
</dbReference>
<keyword evidence="5" id="KW-0676">Redox-active center</keyword>
<dbReference type="PANTHER" id="PTHR42852:SF6">
    <property type="entry name" value="THIOL:DISULFIDE INTERCHANGE PROTEIN DSBE"/>
    <property type="match status" value="1"/>
</dbReference>
<dbReference type="InterPro" id="IPR050553">
    <property type="entry name" value="Thioredoxin_ResA/DsbE_sf"/>
</dbReference>